<sequence>MQGSVSNEVDVAAHFLPTTRSVTSFDSLQHVSVAPNEDGRLKLESERAFGDLWVDWSARHRQTQGPELFETRRFSSFATLWGREFRLASLNRRTPLDAYPPDQARATIQQEVDSLHQDAIRIDVYLYVPERVSEAFQYTSIRHMDARAFLRVDESATEYSPKQVATDIVRYTSRSGEGVFYRRNTLIFARQPEDDIDILADAQRLTLYVRSVSFPRAHLQFSWEQDVSSR</sequence>
<name>A0A2H3NR89_9BACT</name>
<evidence type="ECO:0000313" key="1">
    <source>
        <dbReference type="EMBL" id="PEN05971.1"/>
    </source>
</evidence>
<comment type="caution">
    <text evidence="1">The sequence shown here is derived from an EMBL/GenBank/DDBJ whole genome shotgun (WGS) entry which is preliminary data.</text>
</comment>
<dbReference type="EMBL" id="PDEP01000010">
    <property type="protein sequence ID" value="PEN05971.1"/>
    <property type="molecule type" value="Genomic_DNA"/>
</dbReference>
<gene>
    <name evidence="1" type="ORF">CRI93_10835</name>
</gene>
<dbReference type="Proteomes" id="UP000221024">
    <property type="component" value="Unassembled WGS sequence"/>
</dbReference>
<reference evidence="1 2" key="1">
    <citation type="submission" date="2017-10" db="EMBL/GenBank/DDBJ databases">
        <title>Draft genome of Longimonas halophila.</title>
        <authorList>
            <person name="Goh K.M."/>
            <person name="Shamsir M.S."/>
            <person name="Lim S.W."/>
        </authorList>
    </citation>
    <scope>NUCLEOTIDE SEQUENCE [LARGE SCALE GENOMIC DNA]</scope>
    <source>
        <strain evidence="1 2">KCTC 42399</strain>
    </source>
</reference>
<evidence type="ECO:0000313" key="2">
    <source>
        <dbReference type="Proteomes" id="UP000221024"/>
    </source>
</evidence>
<accession>A0A2H3NR89</accession>
<proteinExistence type="predicted"/>
<keyword evidence="2" id="KW-1185">Reference proteome</keyword>
<organism evidence="1 2">
    <name type="scientific">Longimonas halophila</name>
    <dbReference type="NCBI Taxonomy" id="1469170"/>
    <lineage>
        <taxon>Bacteria</taxon>
        <taxon>Pseudomonadati</taxon>
        <taxon>Rhodothermota</taxon>
        <taxon>Rhodothermia</taxon>
        <taxon>Rhodothermales</taxon>
        <taxon>Salisaetaceae</taxon>
        <taxon>Longimonas</taxon>
    </lineage>
</organism>
<protein>
    <submittedName>
        <fullName evidence="1">Uncharacterized protein</fullName>
    </submittedName>
</protein>
<dbReference type="AlphaFoldDB" id="A0A2H3NR89"/>